<name>A0ABD1DIA2_CULPP</name>
<proteinExistence type="predicted"/>
<sequence length="213" mass="24349">MKAFWIVYFFKNLNQSVSYRVEVMPGRPVDGDATMGYLNASFSFVRTPHSAFLVFNCERPGGGTCDVYTAWRDFDTGDLRVIRSELELDGMRPHLEFAFGIEKQGGVYYWCDPERRQRSRFKLVPIVGGQRHVSIGTEVCSADYGNTHGAMAKQCDLRYLEQIMIHNDLWATQGFNKRALLMSIVLVALIGMTLIAIFMAQWMNKRERLVGVK</sequence>
<evidence type="ECO:0000256" key="1">
    <source>
        <dbReference type="SAM" id="Phobius"/>
    </source>
</evidence>
<keyword evidence="3" id="KW-1185">Reference proteome</keyword>
<gene>
    <name evidence="2" type="ORF">pipiens_008528</name>
</gene>
<organism evidence="2 3">
    <name type="scientific">Culex pipiens pipiens</name>
    <name type="common">Northern house mosquito</name>
    <dbReference type="NCBI Taxonomy" id="38569"/>
    <lineage>
        <taxon>Eukaryota</taxon>
        <taxon>Metazoa</taxon>
        <taxon>Ecdysozoa</taxon>
        <taxon>Arthropoda</taxon>
        <taxon>Hexapoda</taxon>
        <taxon>Insecta</taxon>
        <taxon>Pterygota</taxon>
        <taxon>Neoptera</taxon>
        <taxon>Endopterygota</taxon>
        <taxon>Diptera</taxon>
        <taxon>Nematocera</taxon>
        <taxon>Culicoidea</taxon>
        <taxon>Culicidae</taxon>
        <taxon>Culicinae</taxon>
        <taxon>Culicini</taxon>
        <taxon>Culex</taxon>
        <taxon>Culex</taxon>
    </lineage>
</organism>
<dbReference type="EMBL" id="JBEHCU010005685">
    <property type="protein sequence ID" value="KAL1399005.1"/>
    <property type="molecule type" value="Genomic_DNA"/>
</dbReference>
<accession>A0ABD1DIA2</accession>
<comment type="caution">
    <text evidence="2">The sequence shown here is derived from an EMBL/GenBank/DDBJ whole genome shotgun (WGS) entry which is preliminary data.</text>
</comment>
<keyword evidence="1" id="KW-1133">Transmembrane helix</keyword>
<keyword evidence="1" id="KW-0472">Membrane</keyword>
<evidence type="ECO:0000313" key="2">
    <source>
        <dbReference type="EMBL" id="KAL1399005.1"/>
    </source>
</evidence>
<keyword evidence="1" id="KW-0812">Transmembrane</keyword>
<protein>
    <submittedName>
        <fullName evidence="2">Uncharacterized protein</fullName>
    </submittedName>
</protein>
<dbReference type="AlphaFoldDB" id="A0ABD1DIA2"/>
<feature type="transmembrane region" description="Helical" evidence="1">
    <location>
        <begin position="179"/>
        <end position="203"/>
    </location>
</feature>
<dbReference type="Proteomes" id="UP001562425">
    <property type="component" value="Unassembled WGS sequence"/>
</dbReference>
<reference evidence="2 3" key="1">
    <citation type="submission" date="2024-05" db="EMBL/GenBank/DDBJ databases">
        <title>Culex pipiens pipiens assembly and annotation.</title>
        <authorList>
            <person name="Alout H."/>
            <person name="Durand T."/>
        </authorList>
    </citation>
    <scope>NUCLEOTIDE SEQUENCE [LARGE SCALE GENOMIC DNA]</scope>
    <source>
        <strain evidence="2">HA-2024</strain>
        <tissue evidence="2">Whole body</tissue>
    </source>
</reference>
<evidence type="ECO:0000313" key="3">
    <source>
        <dbReference type="Proteomes" id="UP001562425"/>
    </source>
</evidence>